<dbReference type="Proteomes" id="UP000307720">
    <property type="component" value="Unassembled WGS sequence"/>
</dbReference>
<name>A0AC61R3H7_9FIRM</name>
<proteinExistence type="predicted"/>
<evidence type="ECO:0000313" key="2">
    <source>
        <dbReference type="Proteomes" id="UP000307720"/>
    </source>
</evidence>
<comment type="caution">
    <text evidence="1">The sequence shown here is derived from an EMBL/GenBank/DDBJ whole genome shotgun (WGS) entry which is preliminary data.</text>
</comment>
<dbReference type="EMBL" id="SRZB01000001">
    <property type="protein sequence ID" value="TGY00772.1"/>
    <property type="molecule type" value="Genomic_DNA"/>
</dbReference>
<organism evidence="1 2">
    <name type="scientific">Hominisplanchenecus murintestinalis</name>
    <dbReference type="NCBI Taxonomy" id="2941517"/>
    <lineage>
        <taxon>Bacteria</taxon>
        <taxon>Bacillati</taxon>
        <taxon>Bacillota</taxon>
        <taxon>Clostridia</taxon>
        <taxon>Lachnospirales</taxon>
        <taxon>Lachnospiraceae</taxon>
        <taxon>Hominisplanchenecus</taxon>
    </lineage>
</organism>
<accession>A0AC61R3H7</accession>
<gene>
    <name evidence="1" type="ORF">E5357_00955</name>
</gene>
<reference evidence="1" key="1">
    <citation type="submission" date="2019-04" db="EMBL/GenBank/DDBJ databases">
        <title>Microbes associate with the intestines of laboratory mice.</title>
        <authorList>
            <person name="Navarre W."/>
            <person name="Wong E."/>
            <person name="Huang K."/>
            <person name="Tropini C."/>
            <person name="Ng K."/>
            <person name="Yu B."/>
        </authorList>
    </citation>
    <scope>NUCLEOTIDE SEQUENCE</scope>
    <source>
        <strain evidence="1">NM72_1-8</strain>
    </source>
</reference>
<sequence>MESNLAQYRIFYAVAQEGNISRAAASLYISQPAISKSIQKLEESLGTPLFSRSSRGVRLTEEGALLFQHVKIAFDSLKAGEEQLRQMTELGIGHLRIGVSTTLCKYVLLPYLKKFIELYPHIRISIECQSTSHTLQLLQERRIDIGFIGRPSSMGNITFHSLGEIEDIFVASKSYMDNLSLSSSTADIFHAATLMLLDKENITRRYIDDYLKEHHIDPGNLLEISTMDLLIEFAKIGLGIACVIRQFVQEELDRGILHEIPLGFPIHAREIGLAFPSSSSQSQALKTFTDFFR</sequence>
<protein>
    <submittedName>
        <fullName evidence="1">LysR family transcriptional regulator</fullName>
    </submittedName>
</protein>
<keyword evidence="2" id="KW-1185">Reference proteome</keyword>
<evidence type="ECO:0000313" key="1">
    <source>
        <dbReference type="EMBL" id="TGY00772.1"/>
    </source>
</evidence>